<proteinExistence type="predicted"/>
<keyword evidence="3" id="KW-1185">Reference proteome</keyword>
<dbReference type="AlphaFoldDB" id="A0A918M0F4"/>
<accession>A0A918M0F4</accession>
<dbReference type="EMBL" id="BMSA01000042">
    <property type="protein sequence ID" value="GGT93151.1"/>
    <property type="molecule type" value="Genomic_DNA"/>
</dbReference>
<evidence type="ECO:0000313" key="3">
    <source>
        <dbReference type="Proteomes" id="UP000646776"/>
    </source>
</evidence>
<dbReference type="GO" id="GO:0006313">
    <property type="term" value="P:DNA transposition"/>
    <property type="evidence" value="ECO:0007669"/>
    <property type="project" value="InterPro"/>
</dbReference>
<evidence type="ECO:0000259" key="1">
    <source>
        <dbReference type="Pfam" id="PF01609"/>
    </source>
</evidence>
<gene>
    <name evidence="2" type="ORF">GCM10010226_83790</name>
</gene>
<reference evidence="2" key="2">
    <citation type="submission" date="2020-09" db="EMBL/GenBank/DDBJ databases">
        <authorList>
            <person name="Sun Q."/>
            <person name="Ohkuma M."/>
        </authorList>
    </citation>
    <scope>NUCLEOTIDE SEQUENCE</scope>
    <source>
        <strain evidence="2">JCM 4125</strain>
    </source>
</reference>
<reference evidence="2" key="1">
    <citation type="journal article" date="2014" name="Int. J. Syst. Evol. Microbiol.">
        <title>Complete genome sequence of Corynebacterium casei LMG S-19264T (=DSM 44701T), isolated from a smear-ripened cheese.</title>
        <authorList>
            <consortium name="US DOE Joint Genome Institute (JGI-PGF)"/>
            <person name="Walter F."/>
            <person name="Albersmeier A."/>
            <person name="Kalinowski J."/>
            <person name="Ruckert C."/>
        </authorList>
    </citation>
    <scope>NUCLEOTIDE SEQUENCE</scope>
    <source>
        <strain evidence="2">JCM 4125</strain>
    </source>
</reference>
<dbReference type="GO" id="GO:0003677">
    <property type="term" value="F:DNA binding"/>
    <property type="evidence" value="ECO:0007669"/>
    <property type="project" value="InterPro"/>
</dbReference>
<organism evidence="2 3">
    <name type="scientific">Streptomyces phaeofaciens</name>
    <dbReference type="NCBI Taxonomy" id="68254"/>
    <lineage>
        <taxon>Bacteria</taxon>
        <taxon>Bacillati</taxon>
        <taxon>Actinomycetota</taxon>
        <taxon>Actinomycetes</taxon>
        <taxon>Kitasatosporales</taxon>
        <taxon>Streptomycetaceae</taxon>
        <taxon>Streptomyces</taxon>
    </lineage>
</organism>
<comment type="caution">
    <text evidence="2">The sequence shown here is derived from an EMBL/GenBank/DDBJ whole genome shotgun (WGS) entry which is preliminary data.</text>
</comment>
<dbReference type="Proteomes" id="UP000646776">
    <property type="component" value="Unassembled WGS sequence"/>
</dbReference>
<protein>
    <recommendedName>
        <fullName evidence="1">Transposase IS4-like domain-containing protein</fullName>
    </recommendedName>
</protein>
<dbReference type="Pfam" id="PF01609">
    <property type="entry name" value="DDE_Tnp_1"/>
    <property type="match status" value="1"/>
</dbReference>
<dbReference type="InterPro" id="IPR002559">
    <property type="entry name" value="Transposase_11"/>
</dbReference>
<evidence type="ECO:0000313" key="2">
    <source>
        <dbReference type="EMBL" id="GGT93151.1"/>
    </source>
</evidence>
<sequence>MTVLLASGNRHDVTQLIGLSNAIPRVCGFRGRPRHRPGRLFADRDYDKYRRILRSRSITRKIARKDTSHGSGLGRNRWVFERTFTWLHQCGRAFSPHVRAPSCGVRFNLPARFLQGHGERDVLAARFRPARGDGWTEAGLLPLTGDVLGLQPSPDVSDP</sequence>
<feature type="domain" description="Transposase IS4-like" evidence="1">
    <location>
        <begin position="3"/>
        <end position="92"/>
    </location>
</feature>
<name>A0A918M0F4_9ACTN</name>
<dbReference type="GO" id="GO:0004803">
    <property type="term" value="F:transposase activity"/>
    <property type="evidence" value="ECO:0007669"/>
    <property type="project" value="InterPro"/>
</dbReference>